<dbReference type="AlphaFoldDB" id="A0A4V2K0W9"/>
<dbReference type="Proteomes" id="UP000292957">
    <property type="component" value="Unassembled WGS sequence"/>
</dbReference>
<feature type="non-terminal residue" evidence="1">
    <location>
        <position position="88"/>
    </location>
</feature>
<organism evidence="1">
    <name type="scientific">Dichomitus squalens</name>
    <dbReference type="NCBI Taxonomy" id="114155"/>
    <lineage>
        <taxon>Eukaryota</taxon>
        <taxon>Fungi</taxon>
        <taxon>Dikarya</taxon>
        <taxon>Basidiomycota</taxon>
        <taxon>Agaricomycotina</taxon>
        <taxon>Agaricomycetes</taxon>
        <taxon>Polyporales</taxon>
        <taxon>Polyporaceae</taxon>
        <taxon>Dichomitus</taxon>
    </lineage>
</organism>
<evidence type="ECO:0000313" key="1">
    <source>
        <dbReference type="EMBL" id="TBU30523.1"/>
    </source>
</evidence>
<accession>A0A4V2K0W9</accession>
<sequence length="88" mass="9461">MSAVLSPVPAVKRLMSFVSCPLRQVGASDEWQSRPPLFTACIVLDVLGTHKLMRYAATESVTCASRRVCSPAVCLSSARPCACVYSIL</sequence>
<protein>
    <submittedName>
        <fullName evidence="1">Uncharacterized protein</fullName>
    </submittedName>
</protein>
<dbReference type="EMBL" id="ML143405">
    <property type="protein sequence ID" value="TBU30523.1"/>
    <property type="molecule type" value="Genomic_DNA"/>
</dbReference>
<name>A0A4V2K0W9_9APHY</name>
<proteinExistence type="predicted"/>
<gene>
    <name evidence="1" type="ORF">BD311DRAFT_754481</name>
</gene>
<reference evidence="1" key="1">
    <citation type="submission" date="2019-01" db="EMBL/GenBank/DDBJ databases">
        <title>Draft genome sequences of three monokaryotic isolates of the white-rot basidiomycete fungus Dichomitus squalens.</title>
        <authorList>
            <consortium name="DOE Joint Genome Institute"/>
            <person name="Lopez S.C."/>
            <person name="Andreopoulos B."/>
            <person name="Pangilinan J."/>
            <person name="Lipzen A."/>
            <person name="Riley R."/>
            <person name="Ahrendt S."/>
            <person name="Ng V."/>
            <person name="Barry K."/>
            <person name="Daum C."/>
            <person name="Grigoriev I.V."/>
            <person name="Hilden K.S."/>
            <person name="Makela M.R."/>
            <person name="de Vries R.P."/>
        </authorList>
    </citation>
    <scope>NUCLEOTIDE SEQUENCE [LARGE SCALE GENOMIC DNA]</scope>
    <source>
        <strain evidence="1">OM18370.1</strain>
    </source>
</reference>